<keyword evidence="2" id="KW-0812">Transmembrane</keyword>
<accession>A0A9D2FWR0</accession>
<dbReference type="GO" id="GO:0009306">
    <property type="term" value="P:protein secretion"/>
    <property type="evidence" value="ECO:0007669"/>
    <property type="project" value="InterPro"/>
</dbReference>
<evidence type="ECO:0000313" key="7">
    <source>
        <dbReference type="Proteomes" id="UP000824055"/>
    </source>
</evidence>
<dbReference type="EMBL" id="DXBE01000024">
    <property type="protein sequence ID" value="HIZ68779.1"/>
    <property type="molecule type" value="Genomic_DNA"/>
</dbReference>
<evidence type="ECO:0000256" key="1">
    <source>
        <dbReference type="ARBA" id="ARBA00004167"/>
    </source>
</evidence>
<evidence type="ECO:0000256" key="2">
    <source>
        <dbReference type="ARBA" id="ARBA00022692"/>
    </source>
</evidence>
<reference evidence="6" key="2">
    <citation type="submission" date="2021-04" db="EMBL/GenBank/DDBJ databases">
        <authorList>
            <person name="Gilroy R."/>
        </authorList>
    </citation>
    <scope>NUCLEOTIDE SEQUENCE</scope>
    <source>
        <strain evidence="6">ChiHecec3B27-8219</strain>
    </source>
</reference>
<dbReference type="GO" id="GO:0005886">
    <property type="term" value="C:plasma membrane"/>
    <property type="evidence" value="ECO:0007669"/>
    <property type="project" value="InterPro"/>
</dbReference>
<keyword evidence="4" id="KW-0472">Membrane</keyword>
<protein>
    <submittedName>
        <fullName evidence="6">Translocation/assembly module TamB</fullName>
    </submittedName>
</protein>
<name>A0A9D2FWR0_9BACT</name>
<dbReference type="Pfam" id="PF04357">
    <property type="entry name" value="TamB"/>
    <property type="match status" value="1"/>
</dbReference>
<dbReference type="Proteomes" id="UP000824055">
    <property type="component" value="Unassembled WGS sequence"/>
</dbReference>
<comment type="subcellular location">
    <subcellularLocation>
        <location evidence="1">Membrane</location>
        <topology evidence="1">Single-pass membrane protein</topology>
    </subcellularLocation>
</comment>
<organism evidence="6 7">
    <name type="scientific">Candidatus Prevotella avicola</name>
    <dbReference type="NCBI Taxonomy" id="2838738"/>
    <lineage>
        <taxon>Bacteria</taxon>
        <taxon>Pseudomonadati</taxon>
        <taxon>Bacteroidota</taxon>
        <taxon>Bacteroidia</taxon>
        <taxon>Bacteroidales</taxon>
        <taxon>Prevotellaceae</taxon>
        <taxon>Prevotella</taxon>
    </lineage>
</organism>
<evidence type="ECO:0000259" key="5">
    <source>
        <dbReference type="Pfam" id="PF04357"/>
    </source>
</evidence>
<evidence type="ECO:0000256" key="3">
    <source>
        <dbReference type="ARBA" id="ARBA00022989"/>
    </source>
</evidence>
<proteinExistence type="predicted"/>
<keyword evidence="3" id="KW-1133">Transmembrane helix</keyword>
<reference evidence="6" key="1">
    <citation type="journal article" date="2021" name="PeerJ">
        <title>Extensive microbial diversity within the chicken gut microbiome revealed by metagenomics and culture.</title>
        <authorList>
            <person name="Gilroy R."/>
            <person name="Ravi A."/>
            <person name="Getino M."/>
            <person name="Pursley I."/>
            <person name="Horton D.L."/>
            <person name="Alikhan N.F."/>
            <person name="Baker D."/>
            <person name="Gharbi K."/>
            <person name="Hall N."/>
            <person name="Watson M."/>
            <person name="Adriaenssens E.M."/>
            <person name="Foster-Nyarko E."/>
            <person name="Jarju S."/>
            <person name="Secka A."/>
            <person name="Antonio M."/>
            <person name="Oren A."/>
            <person name="Chaudhuri R.R."/>
            <person name="La Ragione R."/>
            <person name="Hildebrand F."/>
            <person name="Pallen M.J."/>
        </authorList>
    </citation>
    <scope>NUCLEOTIDE SEQUENCE</scope>
    <source>
        <strain evidence="6">ChiHecec3B27-8219</strain>
    </source>
</reference>
<comment type="caution">
    <text evidence="6">The sequence shown here is derived from an EMBL/GenBank/DDBJ whole genome shotgun (WGS) entry which is preliminary data.</text>
</comment>
<evidence type="ECO:0000256" key="4">
    <source>
        <dbReference type="ARBA" id="ARBA00023136"/>
    </source>
</evidence>
<feature type="domain" description="Translocation and assembly module TamB C-terminal" evidence="5">
    <location>
        <begin position="945"/>
        <end position="1380"/>
    </location>
</feature>
<evidence type="ECO:0000313" key="6">
    <source>
        <dbReference type="EMBL" id="HIZ68779.1"/>
    </source>
</evidence>
<dbReference type="InterPro" id="IPR007452">
    <property type="entry name" value="TamB_C"/>
</dbReference>
<sequence>MPPVQGFLGHEVSNTLSAKLGTKVSVGRIDLGLLNRFIIDDVVMLDQRGDSMLRASRVAAKIDLLAASKGKITVSSAQLFGLRANLYRKDANTAPNFLFVLDSLASKEPSSQSKLDIRINSLIIRNGSIKYDQQDIASHPGAFSPQHIYINKLSAHIVLNHLTNDSIDLYVKKLSLADKSGLTISSLRTRLMANKREAQLTGFELNMPGTTLTLKDVWAKYRMGEKGLDKNSLSYGASIYQSRITLSDFAALVPEFKQSRNPFYLDLRAKGTDKQIEIPTLRLRAGNGSLNLDLNGFIKKYGTSYEWRTNIANLNLRADGVKFIADNFNKRFTTPKELIRMGNIHYEGQVRGIGKEIASKGNLASSAGNAYLDFSLRGNHLKGTIQTDGFKLGDILDEPKLGDIATRIQVDGTKDDVHAEGNIERITFDGYTYRDIIVDADYLRGIVEGNLKIDDPHLSVELDGSYNTKSHNYMMNANLKCITPSVILKMKTVSPLYQLTDISVQASNEKEDEYLILTSPFADIYINGNYDYATIAQSVTNLIGSKLPTLPNLPPVNHSANNNFSIQAIITDTEALNELFGIPMTINMPVAIEGMIRDKEHTVDLTCSLPSFIYDGNKYADGYVRLTTPNDTLKADVSVKRLFEDDRGPSIKLKATAADNKLTTELSYRNDATKLPVTGQLNTDSYFYKGMDGQATAHVNVLPSSISLGDTRWDIQPSDIIYKKNHLSVNHFAIRHGAQYITINGTGSLSDKDSLEVDLRDVDVAYVLDLVNFHSVDFSGKASGKAFISALFGTPDAKAKLNVEDFHFEEGRMGVLHANVGYDPGQGKIDIEAVADDGPEHQTVIAGNVSPKHNTIDLGIIAQGTRLEFLRSFCSSFLGDIEAWGKGRVSLIGELDNINLVGGITAHGKARVTPLEVDYSFDNLQVKAIPDEIIFLDDSIFDRDRHYGILSGSIHHKHLTNLTYDLSVEAHNLLSYNTREFGDNTFYGTVYADGRCGIHGKAGETVIDIDVTPRLGSQIVYNVASPEYMGEEDFIEWNDITPTDSAAIDTTPRNGQKELAELPSDLYINFTINATPDLTLRLIMDPETGDYIALNGDGAIRATYFDKGGFSMFGNYVVDHGVYKLTIQNILKKDFDFLPGGTISFGGDAYQAALNLQARHVVNSVPLSDLSIGRSFSGNNVRVDCIMDITGTPEEPRVDFSLDLPTVSNDVKQMVYSVINGQEEMNQQVVYLLGVGRFMVDENNRQSSSNQQSETSLAMQSLLSGTISQQINSVLGGLISDNNWNLGANISTGDEGFNNAEYEGILSGRMLNNRLTFTGQFGYRDNPNATTSFIGDFDLRYNLTPNGNIAVRVYNQSNDRYFTRNSLNTQGLGFIFKKDFFNLRDLFGLPPKKKKKNDEQQ</sequence>
<gene>
    <name evidence="6" type="ORF">H9966_02695</name>
</gene>